<name>A0ABV6B772_9DEIO</name>
<evidence type="ECO:0000256" key="1">
    <source>
        <dbReference type="SAM" id="SignalP"/>
    </source>
</evidence>
<comment type="caution">
    <text evidence="2">The sequence shown here is derived from an EMBL/GenBank/DDBJ whole genome shotgun (WGS) entry which is preliminary data.</text>
</comment>
<evidence type="ECO:0000313" key="3">
    <source>
        <dbReference type="Proteomes" id="UP001589733"/>
    </source>
</evidence>
<protein>
    <submittedName>
        <fullName evidence="2">Uncharacterized protein</fullName>
    </submittedName>
</protein>
<reference evidence="2 3" key="1">
    <citation type="submission" date="2024-09" db="EMBL/GenBank/DDBJ databases">
        <authorList>
            <person name="Sun Q."/>
            <person name="Mori K."/>
        </authorList>
    </citation>
    <scope>NUCLEOTIDE SEQUENCE [LARGE SCALE GENOMIC DNA]</scope>
    <source>
        <strain evidence="2 3">JCM 13503</strain>
    </source>
</reference>
<feature type="chain" id="PRO_5046319410" evidence="1">
    <location>
        <begin position="27"/>
        <end position="215"/>
    </location>
</feature>
<organism evidence="2 3">
    <name type="scientific">Deinococcus oregonensis</name>
    <dbReference type="NCBI Taxonomy" id="1805970"/>
    <lineage>
        <taxon>Bacteria</taxon>
        <taxon>Thermotogati</taxon>
        <taxon>Deinococcota</taxon>
        <taxon>Deinococci</taxon>
        <taxon>Deinococcales</taxon>
        <taxon>Deinococcaceae</taxon>
        <taxon>Deinococcus</taxon>
    </lineage>
</organism>
<evidence type="ECO:0000313" key="2">
    <source>
        <dbReference type="EMBL" id="MFB9994253.1"/>
    </source>
</evidence>
<dbReference type="EMBL" id="JBHLYR010000060">
    <property type="protein sequence ID" value="MFB9994253.1"/>
    <property type="molecule type" value="Genomic_DNA"/>
</dbReference>
<keyword evidence="3" id="KW-1185">Reference proteome</keyword>
<gene>
    <name evidence="2" type="ORF">ACFFLM_20050</name>
</gene>
<proteinExistence type="predicted"/>
<dbReference type="Proteomes" id="UP001589733">
    <property type="component" value="Unassembled WGS sequence"/>
</dbReference>
<dbReference type="RefSeq" id="WP_380014667.1">
    <property type="nucleotide sequence ID" value="NZ_JBHLYR010000060.1"/>
</dbReference>
<accession>A0ABV6B772</accession>
<keyword evidence="1" id="KW-0732">Signal</keyword>
<sequence>MTRTTQLSRKGVFQMLAFLTSGLPFASQLAGAASSTVTINGKATILESVVVGGKTYVSLDALKKALAAPMGGANAVAANAGCLNKLLFSGVWRFRVQSVTRNDADGSWDVKVELRNGTQKTMYSGDNGSNTSADDLFLGFSGDNNMSLGINATNAAQDTLVYKTLPPGGASFTTLKYYTDNAADKPTKFLWKMQKVAGLPFGKEAAFRVDLTCKK</sequence>
<feature type="signal peptide" evidence="1">
    <location>
        <begin position="1"/>
        <end position="26"/>
    </location>
</feature>